<feature type="region of interest" description="Disordered" evidence="1">
    <location>
        <begin position="157"/>
        <end position="230"/>
    </location>
</feature>
<feature type="compositionally biased region" description="Pro residues" evidence="1">
    <location>
        <begin position="204"/>
        <end position="230"/>
    </location>
</feature>
<keyword evidence="2" id="KW-1133">Transmembrane helix</keyword>
<dbReference type="EMBL" id="BMMK01000002">
    <property type="protein sequence ID" value="GGM37908.1"/>
    <property type="molecule type" value="Genomic_DNA"/>
</dbReference>
<dbReference type="AlphaFoldDB" id="A0A8J3CAK9"/>
<dbReference type="Proteomes" id="UP000637578">
    <property type="component" value="Unassembled WGS sequence"/>
</dbReference>
<accession>A0A8J3CAK9</accession>
<reference evidence="3" key="2">
    <citation type="submission" date="2020-09" db="EMBL/GenBank/DDBJ databases">
        <authorList>
            <person name="Sun Q."/>
            <person name="Zhou Y."/>
        </authorList>
    </citation>
    <scope>NUCLEOTIDE SEQUENCE</scope>
    <source>
        <strain evidence="3">CGMCC 4.5737</strain>
    </source>
</reference>
<protein>
    <recommendedName>
        <fullName evidence="5">Cell division protein FtsL</fullName>
    </recommendedName>
</protein>
<evidence type="ECO:0000256" key="1">
    <source>
        <dbReference type="SAM" id="MobiDB-lite"/>
    </source>
</evidence>
<feature type="region of interest" description="Disordered" evidence="1">
    <location>
        <begin position="1"/>
        <end position="40"/>
    </location>
</feature>
<evidence type="ECO:0000313" key="3">
    <source>
        <dbReference type="EMBL" id="GGM37908.1"/>
    </source>
</evidence>
<keyword evidence="2" id="KW-0472">Membrane</keyword>
<comment type="caution">
    <text evidence="3">The sequence shown here is derived from an EMBL/GenBank/DDBJ whole genome shotgun (WGS) entry which is preliminary data.</text>
</comment>
<evidence type="ECO:0000256" key="2">
    <source>
        <dbReference type="SAM" id="Phobius"/>
    </source>
</evidence>
<evidence type="ECO:0008006" key="5">
    <source>
        <dbReference type="Google" id="ProtNLM"/>
    </source>
</evidence>
<keyword evidence="2" id="KW-0812">Transmembrane</keyword>
<dbReference type="RefSeq" id="WP_189053624.1">
    <property type="nucleotide sequence ID" value="NZ_BMMK01000002.1"/>
</dbReference>
<organism evidence="3 4">
    <name type="scientific">Longimycelium tulufanense</name>
    <dbReference type="NCBI Taxonomy" id="907463"/>
    <lineage>
        <taxon>Bacteria</taxon>
        <taxon>Bacillati</taxon>
        <taxon>Actinomycetota</taxon>
        <taxon>Actinomycetes</taxon>
        <taxon>Pseudonocardiales</taxon>
        <taxon>Pseudonocardiaceae</taxon>
        <taxon>Longimycelium</taxon>
    </lineage>
</organism>
<reference evidence="3" key="1">
    <citation type="journal article" date="2014" name="Int. J. Syst. Evol. Microbiol.">
        <title>Complete genome sequence of Corynebacterium casei LMG S-19264T (=DSM 44701T), isolated from a smear-ripened cheese.</title>
        <authorList>
            <consortium name="US DOE Joint Genome Institute (JGI-PGF)"/>
            <person name="Walter F."/>
            <person name="Albersmeier A."/>
            <person name="Kalinowski J."/>
            <person name="Ruckert C."/>
        </authorList>
    </citation>
    <scope>NUCLEOTIDE SEQUENCE</scope>
    <source>
        <strain evidence="3">CGMCC 4.5737</strain>
    </source>
</reference>
<feature type="transmembrane region" description="Helical" evidence="2">
    <location>
        <begin position="69"/>
        <end position="89"/>
    </location>
</feature>
<proteinExistence type="predicted"/>
<keyword evidence="4" id="KW-1185">Reference proteome</keyword>
<name>A0A8J3CAK9_9PSEU</name>
<feature type="compositionally biased region" description="Pro residues" evidence="1">
    <location>
        <begin position="164"/>
        <end position="189"/>
    </location>
</feature>
<feature type="compositionally biased region" description="Low complexity" evidence="1">
    <location>
        <begin position="190"/>
        <end position="203"/>
    </location>
</feature>
<sequence length="230" mass="24267">MTAPARVPDPAPPSRGGGGGQRTAERTERRGNATRRSTAAERAYARRAQFRRRWLRVVPHRGVDGVPRAPFVLLVMGLLAVGLLASLWLSTAAGANSYKLEEIQTGVRDLGERAEQLRREVAQLESPSEIARRAKERGMVPAPDPAHIVVRPDGSIEVVGTPKPAAPPPPPPAPQPPPADRPPAGPPAEQPGAAQPPQEQPGQPAQPPAEGPQQEPPPAQDGPQQPPGDG</sequence>
<evidence type="ECO:0000313" key="4">
    <source>
        <dbReference type="Proteomes" id="UP000637578"/>
    </source>
</evidence>
<gene>
    <name evidence="3" type="ORF">GCM10012275_06180</name>
</gene>